<comment type="caution">
    <text evidence="2">The sequence shown here is derived from an EMBL/GenBank/DDBJ whole genome shotgun (WGS) entry which is preliminary data.</text>
</comment>
<gene>
    <name evidence="2" type="ORF">GJ699_02665</name>
</gene>
<organism evidence="2 3">
    <name type="scientific">Duganella guangzhouensis</name>
    <dbReference type="NCBI Taxonomy" id="2666084"/>
    <lineage>
        <taxon>Bacteria</taxon>
        <taxon>Pseudomonadati</taxon>
        <taxon>Pseudomonadota</taxon>
        <taxon>Betaproteobacteria</taxon>
        <taxon>Burkholderiales</taxon>
        <taxon>Oxalobacteraceae</taxon>
        <taxon>Telluria group</taxon>
        <taxon>Duganella</taxon>
    </lineage>
</organism>
<dbReference type="AlphaFoldDB" id="A0A6I2KTE7"/>
<protein>
    <submittedName>
        <fullName evidence="2">Uncharacterized protein</fullName>
    </submittedName>
</protein>
<proteinExistence type="predicted"/>
<name>A0A6I2KTE7_9BURK</name>
<dbReference type="Proteomes" id="UP000433309">
    <property type="component" value="Unassembled WGS sequence"/>
</dbReference>
<evidence type="ECO:0000256" key="1">
    <source>
        <dbReference type="SAM" id="MobiDB-lite"/>
    </source>
</evidence>
<evidence type="ECO:0000313" key="3">
    <source>
        <dbReference type="Proteomes" id="UP000433309"/>
    </source>
</evidence>
<keyword evidence="3" id="KW-1185">Reference proteome</keyword>
<dbReference type="EMBL" id="WKJK01000001">
    <property type="protein sequence ID" value="MRW88881.1"/>
    <property type="molecule type" value="Genomic_DNA"/>
</dbReference>
<feature type="region of interest" description="Disordered" evidence="1">
    <location>
        <begin position="38"/>
        <end position="58"/>
    </location>
</feature>
<sequence>MTTYARIAGGLATDVTTTDPHLIFHPLVAAEFYIVPDDTPRDEPLDPTQFIKAPKPDA</sequence>
<reference evidence="2 3" key="1">
    <citation type="submission" date="2019-11" db="EMBL/GenBank/DDBJ databases">
        <title>Novel species isolated from a subtropical stream in China.</title>
        <authorList>
            <person name="Lu H."/>
        </authorList>
    </citation>
    <scope>NUCLEOTIDE SEQUENCE [LARGE SCALE GENOMIC DNA]</scope>
    <source>
        <strain evidence="2 3">FT80W</strain>
    </source>
</reference>
<dbReference type="RefSeq" id="WP_154372819.1">
    <property type="nucleotide sequence ID" value="NZ_WKJK01000001.1"/>
</dbReference>
<accession>A0A6I2KTE7</accession>
<evidence type="ECO:0000313" key="2">
    <source>
        <dbReference type="EMBL" id="MRW88881.1"/>
    </source>
</evidence>